<dbReference type="RefSeq" id="WP_139083716.1">
    <property type="nucleotide sequence ID" value="NZ_VDFV01000069.1"/>
</dbReference>
<gene>
    <name evidence="2" type="ORF">FHG71_21330</name>
</gene>
<dbReference type="EMBL" id="VDFV01000069">
    <property type="protein sequence ID" value="TNC61329.1"/>
    <property type="molecule type" value="Genomic_DNA"/>
</dbReference>
<feature type="region of interest" description="Disordered" evidence="1">
    <location>
        <begin position="152"/>
        <end position="174"/>
    </location>
</feature>
<reference evidence="2 3" key="1">
    <citation type="submission" date="2019-06" db="EMBL/GenBank/DDBJ databases">
        <authorList>
            <person name="Jiang L."/>
        </authorList>
    </citation>
    <scope>NUCLEOTIDE SEQUENCE [LARGE SCALE GENOMIC DNA]</scope>
    <source>
        <strain evidence="2 3">YIM 48858</strain>
    </source>
</reference>
<dbReference type="InterPro" id="IPR025048">
    <property type="entry name" value="DUF3987"/>
</dbReference>
<evidence type="ECO:0000313" key="3">
    <source>
        <dbReference type="Proteomes" id="UP000305709"/>
    </source>
</evidence>
<name>A0A5C4N8L4_9RHOB</name>
<dbReference type="OrthoDB" id="5453446at2"/>
<proteinExistence type="predicted"/>
<comment type="caution">
    <text evidence="2">The sequence shown here is derived from an EMBL/GenBank/DDBJ whole genome shotgun (WGS) entry which is preliminary data.</text>
</comment>
<keyword evidence="3" id="KW-1185">Reference proteome</keyword>
<dbReference type="Proteomes" id="UP000305709">
    <property type="component" value="Unassembled WGS sequence"/>
</dbReference>
<protein>
    <submittedName>
        <fullName evidence="2">DUF3987 domain-containing protein</fullName>
    </submittedName>
</protein>
<organism evidence="2 3">
    <name type="scientific">Rubellimicrobium roseum</name>
    <dbReference type="NCBI Taxonomy" id="687525"/>
    <lineage>
        <taxon>Bacteria</taxon>
        <taxon>Pseudomonadati</taxon>
        <taxon>Pseudomonadota</taxon>
        <taxon>Alphaproteobacteria</taxon>
        <taxon>Rhodobacterales</taxon>
        <taxon>Roseobacteraceae</taxon>
        <taxon>Rubellimicrobium</taxon>
    </lineage>
</organism>
<dbReference type="Pfam" id="PF13148">
    <property type="entry name" value="DUF3987"/>
    <property type="match status" value="1"/>
</dbReference>
<sequence>MSAMPEPTPFVPDWPEPAARFLRDELPPPPSPPLDEVLTPRWAVWVRGAAEAKSAPPDYVLGALLSVCGSLVGNTRWASPWQGWAEPPILWTIAIGNPSMNKSPGLDAVLVPLKEVERTERDKVQSALTDWKASADVARLVESTWKEAVKAALKAGDAPPPRPKEANPGPEPVMPRLATQDATVEKLAVILAGQPRGALLSRDELAGWLQGMSRYSGGGSDRPFWLEAYGGRSYAVERMGRDPVYIDRLTVGVLGGIQPDRLRTLLLRSDDDGLLARFLPIWPQPAPIRRPSAPYDEAFIKSALQKMLTLRMATDESDTLRPWFVHFSEEARAMLDEFRKQAREWEGQAEGLLLSFIGKLPGMAVRVSLVLGMMAWASGEADEPYEITLAHFDSAMHLVERYLLPMARRAYADAAYSKGERAARRLVALIRDMGWRQFTSREVLRAERAGLATAEDLNPGLNVLEEVDIIHTVGVPPGPQGGRPQRLFNVNPALHRTRA</sequence>
<evidence type="ECO:0000256" key="1">
    <source>
        <dbReference type="SAM" id="MobiDB-lite"/>
    </source>
</evidence>
<accession>A0A5C4N8L4</accession>
<dbReference type="AlphaFoldDB" id="A0A5C4N8L4"/>
<evidence type="ECO:0000313" key="2">
    <source>
        <dbReference type="EMBL" id="TNC61329.1"/>
    </source>
</evidence>